<comment type="caution">
    <text evidence="2">The sequence shown here is derived from an EMBL/GenBank/DDBJ whole genome shotgun (WGS) entry which is preliminary data.</text>
</comment>
<accession>A0A2T2X8N0</accession>
<keyword evidence="1" id="KW-0812">Transmembrane</keyword>
<gene>
    <name evidence="2" type="ORF">C7B43_04120</name>
</gene>
<evidence type="ECO:0008006" key="4">
    <source>
        <dbReference type="Google" id="ProtNLM"/>
    </source>
</evidence>
<feature type="transmembrane region" description="Helical" evidence="1">
    <location>
        <begin position="258"/>
        <end position="278"/>
    </location>
</feature>
<feature type="transmembrane region" description="Helical" evidence="1">
    <location>
        <begin position="138"/>
        <end position="154"/>
    </location>
</feature>
<feature type="transmembrane region" description="Helical" evidence="1">
    <location>
        <begin position="290"/>
        <end position="310"/>
    </location>
</feature>
<feature type="transmembrane region" description="Helical" evidence="1">
    <location>
        <begin position="86"/>
        <end position="107"/>
    </location>
</feature>
<name>A0A2T2X8N0_9FIRM</name>
<reference evidence="2 3" key="1">
    <citation type="journal article" date="2014" name="BMC Genomics">
        <title>Comparison of environmental and isolate Sulfobacillus genomes reveals diverse carbon, sulfur, nitrogen, and hydrogen metabolisms.</title>
        <authorList>
            <person name="Justice N.B."/>
            <person name="Norman A."/>
            <person name="Brown C.T."/>
            <person name="Singh A."/>
            <person name="Thomas B.C."/>
            <person name="Banfield J.F."/>
        </authorList>
    </citation>
    <scope>NUCLEOTIDE SEQUENCE [LARGE SCALE GENOMIC DNA]</scope>
    <source>
        <strain evidence="2">AMDSBA1</strain>
    </source>
</reference>
<protein>
    <recommendedName>
        <fullName evidence="4">Glycosyltransferase RgtA/B/C/D-like domain-containing protein</fullName>
    </recommendedName>
</protein>
<evidence type="ECO:0000313" key="3">
    <source>
        <dbReference type="Proteomes" id="UP000242699"/>
    </source>
</evidence>
<keyword evidence="1" id="KW-1133">Transmembrane helix</keyword>
<evidence type="ECO:0000256" key="1">
    <source>
        <dbReference type="SAM" id="Phobius"/>
    </source>
</evidence>
<feature type="transmembrane region" description="Helical" evidence="1">
    <location>
        <begin position="330"/>
        <end position="348"/>
    </location>
</feature>
<evidence type="ECO:0000313" key="2">
    <source>
        <dbReference type="EMBL" id="PSR30850.1"/>
    </source>
</evidence>
<feature type="transmembrane region" description="Helical" evidence="1">
    <location>
        <begin position="215"/>
        <end position="238"/>
    </location>
</feature>
<dbReference type="Proteomes" id="UP000242699">
    <property type="component" value="Unassembled WGS sequence"/>
</dbReference>
<proteinExistence type="predicted"/>
<organism evidence="2 3">
    <name type="scientific">Sulfobacillus benefaciens</name>
    <dbReference type="NCBI Taxonomy" id="453960"/>
    <lineage>
        <taxon>Bacteria</taxon>
        <taxon>Bacillati</taxon>
        <taxon>Bacillota</taxon>
        <taxon>Clostridia</taxon>
        <taxon>Eubacteriales</taxon>
        <taxon>Clostridiales Family XVII. Incertae Sedis</taxon>
        <taxon>Sulfobacillus</taxon>
    </lineage>
</organism>
<keyword evidence="1" id="KW-0472">Membrane</keyword>
<dbReference type="AlphaFoldDB" id="A0A2T2X8N0"/>
<feature type="transmembrane region" description="Helical" evidence="1">
    <location>
        <begin position="174"/>
        <end position="194"/>
    </location>
</feature>
<dbReference type="EMBL" id="PXYT01000006">
    <property type="protein sequence ID" value="PSR30850.1"/>
    <property type="molecule type" value="Genomic_DNA"/>
</dbReference>
<sequence length="470" mass="53921">MTRSDHRIMHAALLFFAASLFWAQSLHSGLSGDVFWQWTAGRYMIDHHVILHRDVFSYTLYHKPWVTEEWGYEVILAALVMLTGPLGFWLMAAGLGTVLVLSLSWLLSLRGITGIKNGLLVLAAAPGLLPFVKDRPQTVSYVFMIWMLIILWQGKTEPKRLWLAVPLLWVWTNIHGSFLLGFLLLLLEGIWMIIPVNTSRVSTPNTRVSPKQWASVFGTAVLASFVNANGPGLWAYSWHVSFSRRIAQIIAEWQSPNFHYMFFVMVILVPLFVVMLFMVFGHKKVIWPDFFLAAGLFYATMKSVRFLPYYAIEWPLLLGTMTSDWPFRRIKGFLVAPILLVLSVILLVDKPLIPAGKPIGEPVLAANYLEAHHGRVFNMYSWGGYLISRHIPVFIDGRTDFYLQGNQINQYMAVKHLTKNPNIIWKQYNVRYVLWAPKTAVATYLLSHSQEWMPVVRTKTAILFQHRGTW</sequence>